<protein>
    <submittedName>
        <fullName evidence="1">Uncharacterized protein</fullName>
    </submittedName>
</protein>
<organism evidence="1 2">
    <name type="scientific">Phocaeicola vulgatus</name>
    <name type="common">Bacteroides vulgatus</name>
    <dbReference type="NCBI Taxonomy" id="821"/>
    <lineage>
        <taxon>Bacteria</taxon>
        <taxon>Pseudomonadati</taxon>
        <taxon>Bacteroidota</taxon>
        <taxon>Bacteroidia</taxon>
        <taxon>Bacteroidales</taxon>
        <taxon>Bacteroidaceae</taxon>
        <taxon>Phocaeicola</taxon>
    </lineage>
</organism>
<gene>
    <name evidence="1" type="ORF">EH214_03450</name>
</gene>
<sequence length="267" mass="30071">MRQILNIGKQGGITFSKIANIGCPIILFSIDIQMIVIGPAHVARLVVIEKTLQGNGQWRVFAGTGNGEVTAILEEQGIQTSISLAFLHLFPTDIRRQRAVSVLSEMNRNTIIQRVIILYMRLLQFIIRFSCSLLHTISTKSLVIRTFIIGTHIDNQSHGISFFYTYSRLFHLYLSIISQNGYSSFKTDSARTMQGKIYFPGKYQLVIFYRKIGLTHQIQSHIHSNGLLLISGQAEYENIIRVCSKILTFIVHTAGVERNAADSLIQA</sequence>
<dbReference type="AlphaFoldDB" id="A0A662ZVT9"/>
<evidence type="ECO:0000313" key="2">
    <source>
        <dbReference type="Proteomes" id="UP000408523"/>
    </source>
</evidence>
<reference evidence="1 2" key="1">
    <citation type="journal article" date="2019" name="Nat. Commun.">
        <title>Gram positive-like bacteriocins with broad spectrum anti-Bacteroidales activity encoded on mobile elements of the human gut microbiota.</title>
        <authorList>
            <person name="Bechon N."/>
            <person name="Coyne M.J.Jr."/>
            <person name="Laclare-Mceneany V."/>
            <person name="Chatzidaki-Livanis M."/>
            <person name="Ghigo J.-M."/>
            <person name="Comstock L.E."/>
        </authorList>
    </citation>
    <scope>NUCLEOTIDE SEQUENCE [LARGE SCALE GENOMIC DNA]</scope>
    <source>
        <strain evidence="1 2">CL01T12C17</strain>
    </source>
</reference>
<accession>A0A662ZVT9</accession>
<proteinExistence type="predicted"/>
<name>A0A662ZVT9_PHOVU</name>
<dbReference type="Proteomes" id="UP000408523">
    <property type="component" value="Unassembled WGS sequence"/>
</dbReference>
<comment type="caution">
    <text evidence="1">The sequence shown here is derived from an EMBL/GenBank/DDBJ whole genome shotgun (WGS) entry which is preliminary data.</text>
</comment>
<dbReference type="EMBL" id="RWHZ01000057">
    <property type="protein sequence ID" value="TSE47356.1"/>
    <property type="molecule type" value="Genomic_DNA"/>
</dbReference>
<evidence type="ECO:0000313" key="1">
    <source>
        <dbReference type="EMBL" id="TSE47356.1"/>
    </source>
</evidence>